<dbReference type="GO" id="GO:0004114">
    <property type="term" value="F:3',5'-cyclic-nucleotide phosphodiesterase activity"/>
    <property type="evidence" value="ECO:0007669"/>
    <property type="project" value="InterPro"/>
</dbReference>
<feature type="compositionally biased region" description="Basic and acidic residues" evidence="8">
    <location>
        <begin position="847"/>
        <end position="880"/>
    </location>
</feature>
<feature type="binding site" evidence="6">
    <location>
        <position position="628"/>
    </location>
    <ligand>
        <name>Zn(2+)</name>
        <dbReference type="ChEBI" id="CHEBI:29105"/>
        <label>1</label>
    </ligand>
</feature>
<dbReference type="InterPro" id="IPR003018">
    <property type="entry name" value="GAF"/>
</dbReference>
<accession>A0A210R081</accession>
<feature type="region of interest" description="Disordered" evidence="8">
    <location>
        <begin position="1"/>
        <end position="59"/>
    </location>
</feature>
<dbReference type="Gene3D" id="1.10.1300.10">
    <property type="entry name" value="3'5'-cyclic nucleotide phosphodiesterase, catalytic domain"/>
    <property type="match status" value="1"/>
</dbReference>
<dbReference type="STRING" id="6573.A0A210R081"/>
<dbReference type="InterPro" id="IPR003607">
    <property type="entry name" value="HD/PDEase_dom"/>
</dbReference>
<evidence type="ECO:0000256" key="2">
    <source>
        <dbReference type="ARBA" id="ARBA00022535"/>
    </source>
</evidence>
<dbReference type="InterPro" id="IPR023088">
    <property type="entry name" value="PDEase"/>
</dbReference>
<dbReference type="OrthoDB" id="295473at2759"/>
<sequence length="923" mass="105698">MSSPVRQLQNRRLPPLPGAGPIRHNSASSETRYSSTPVPIRTESRYSGSKPKMHSGSVRSHLTSAMSYNSDISPDLVSQFLQENPEFLDNYVLNNVDETRVQEWSLRKTRSPRLPRQTWHLTNGDNREHFRDPQISQSKSRWTTTVQSNKWKVLHKLTKDFNLHTSRSEILTELSTCAKNCVNADGFNLYLTDEQKQLRYHTSYPTGRVRSSSFVGRTKTGMSLPDFVVLTRETIRLTELQQDPRYPKGLGVRTDNAQSVIVVPILDGKEGIMGVIEMFRYYGNIPFSSEDEEVAASLLVWADMFVEYVELYNSMAKQRKLNDFLLAVTKSIFQDIVSMDTVIMKIMNYAKKLGNADRASLFLLDSNTNELYARIFDTGKADEKVPQKEIRFPMDKGVAGFVATTGSILNIADAYNDSRFNRDVDQQTGYRTSSILCMPIYIRGSIIGVVQMVNKIDGNFNRADEESFETFAIYCGLALHHAKLYDKIRRSEQKFKVALDVLSYHSQGSEDEYAAVKSITIPMELPEIIDFDFSPWSVTNDHKPVYVLYMIKDIFEGTRGGENEKRYDINDIVRFTLTVRKNYRNVPYHNWAHAFSVAHAMFTVLKTAKHEFSPFESLALFVACLCHDLDHRGKTNAFMVKSASPLASIYSTSTMEHHHFNHTITILQNEGHNIFKHLSSEEYKHMLGDIRHCILATDLAIFFTNRARLQEIADRDEFVWDNREHRRLLMANCMTACDLCSMYKPWGVQLDLVYVIMEEFWQQGDEERSQGMTPMPMMDRQKQDELPHLEVGFLVGICLPCYELMGKILPETMPMANGAKDNLRRWKELAEQQKPENQPTGENTSKSQDKDEKVSDSSEKENNEKDKEETTCVTDSKDSEMGSTTENESETDSKTNLDKTLVGNKDYSETEKDLETEKTSSIS</sequence>
<dbReference type="InterPro" id="IPR002073">
    <property type="entry name" value="PDEase_catalytic_dom"/>
</dbReference>
<feature type="binding site" evidence="6">
    <location>
        <position position="593"/>
    </location>
    <ligand>
        <name>Zn(2+)</name>
        <dbReference type="ChEBI" id="CHEBI:29105"/>
        <label>1</label>
    </ligand>
</feature>
<dbReference type="FunFam" id="3.30.450.40:FF:000067">
    <property type="entry name" value="Phosphodiesterase"/>
    <property type="match status" value="1"/>
</dbReference>
<evidence type="ECO:0000313" key="11">
    <source>
        <dbReference type="Proteomes" id="UP000242188"/>
    </source>
</evidence>
<dbReference type="GO" id="GO:0046872">
    <property type="term" value="F:metal ion binding"/>
    <property type="evidence" value="ECO:0007669"/>
    <property type="project" value="UniProtKB-KW"/>
</dbReference>
<dbReference type="Pfam" id="PF01590">
    <property type="entry name" value="GAF"/>
    <property type="match status" value="2"/>
</dbReference>
<dbReference type="InterPro" id="IPR036971">
    <property type="entry name" value="PDEase_catalytic_dom_sf"/>
</dbReference>
<dbReference type="InterPro" id="IPR023174">
    <property type="entry name" value="PDEase_CS"/>
</dbReference>
<dbReference type="PROSITE" id="PS51845">
    <property type="entry name" value="PDEASE_I_2"/>
    <property type="match status" value="1"/>
</dbReference>
<feature type="binding site" evidence="6">
    <location>
        <position position="628"/>
    </location>
    <ligand>
        <name>Zn(2+)</name>
        <dbReference type="ChEBI" id="CHEBI:29105"/>
        <label>2</label>
    </ligand>
</feature>
<evidence type="ECO:0000256" key="6">
    <source>
        <dbReference type="PIRSR" id="PIRSR623088-3"/>
    </source>
</evidence>
<feature type="region of interest" description="Disordered" evidence="8">
    <location>
        <begin position="116"/>
        <end position="139"/>
    </location>
</feature>
<dbReference type="SMART" id="SM00471">
    <property type="entry name" value="HDc"/>
    <property type="match status" value="1"/>
</dbReference>
<evidence type="ECO:0000256" key="1">
    <source>
        <dbReference type="ARBA" id="ARBA00007648"/>
    </source>
</evidence>
<feature type="region of interest" description="Disordered" evidence="8">
    <location>
        <begin position="831"/>
        <end position="923"/>
    </location>
</feature>
<feature type="active site" description="Proton donor" evidence="5">
    <location>
        <position position="589"/>
    </location>
</feature>
<feature type="compositionally biased region" description="Polar residues" evidence="8">
    <location>
        <begin position="835"/>
        <end position="844"/>
    </location>
</feature>
<comment type="similarity">
    <text evidence="1 7">Belongs to the cyclic nucleotide phosphodiesterase family.</text>
</comment>
<feature type="compositionally biased region" description="Polar residues" evidence="8">
    <location>
        <begin position="25"/>
        <end position="37"/>
    </location>
</feature>
<dbReference type="FunFam" id="1.10.1300.10:FF:000003">
    <property type="entry name" value="Phosphodiesterase"/>
    <property type="match status" value="1"/>
</dbReference>
<dbReference type="CDD" id="cd00077">
    <property type="entry name" value="HDc"/>
    <property type="match status" value="1"/>
</dbReference>
<keyword evidence="4 7" id="KW-0378">Hydrolase</keyword>
<feature type="compositionally biased region" description="Basic and acidic residues" evidence="8">
    <location>
        <begin position="906"/>
        <end position="923"/>
    </location>
</feature>
<evidence type="ECO:0000313" key="10">
    <source>
        <dbReference type="EMBL" id="OWF54399.1"/>
    </source>
</evidence>
<dbReference type="GO" id="GO:0007165">
    <property type="term" value="P:signal transduction"/>
    <property type="evidence" value="ECO:0007669"/>
    <property type="project" value="InterPro"/>
</dbReference>
<dbReference type="EC" id="3.1.4.-" evidence="7"/>
<evidence type="ECO:0000256" key="3">
    <source>
        <dbReference type="ARBA" id="ARBA00022723"/>
    </source>
</evidence>
<comment type="cofactor">
    <cofactor evidence="7">
        <name>a divalent metal cation</name>
        <dbReference type="ChEBI" id="CHEBI:60240"/>
    </cofactor>
    <text evidence="7">Binds 2 divalent metal cations per subunit. Site 1 may preferentially bind zinc ions, while site 2 has a preference for magnesium and/or manganese ions.</text>
</comment>
<gene>
    <name evidence="10" type="ORF">KP79_PYT08615</name>
</gene>
<keyword evidence="2" id="KW-0140">cGMP</keyword>
<feature type="binding site" evidence="6">
    <location>
        <position position="627"/>
    </location>
    <ligand>
        <name>Zn(2+)</name>
        <dbReference type="ChEBI" id="CHEBI:29105"/>
        <label>1</label>
    </ligand>
</feature>
<evidence type="ECO:0000256" key="8">
    <source>
        <dbReference type="SAM" id="MobiDB-lite"/>
    </source>
</evidence>
<proteinExistence type="inferred from homology"/>
<dbReference type="SMART" id="SM00065">
    <property type="entry name" value="GAF"/>
    <property type="match status" value="2"/>
</dbReference>
<dbReference type="PRINTS" id="PR00387">
    <property type="entry name" value="PDIESTERASE1"/>
</dbReference>
<dbReference type="Pfam" id="PF00233">
    <property type="entry name" value="PDEase_I"/>
    <property type="match status" value="1"/>
</dbReference>
<keyword evidence="3 6" id="KW-0479">Metal-binding</keyword>
<dbReference type="PANTHER" id="PTHR11347">
    <property type="entry name" value="CYCLIC NUCLEOTIDE PHOSPHODIESTERASE"/>
    <property type="match status" value="1"/>
</dbReference>
<feature type="domain" description="PDEase" evidence="9">
    <location>
        <begin position="509"/>
        <end position="833"/>
    </location>
</feature>
<evidence type="ECO:0000256" key="4">
    <source>
        <dbReference type="ARBA" id="ARBA00022801"/>
    </source>
</evidence>
<dbReference type="SUPFAM" id="SSF55781">
    <property type="entry name" value="GAF domain-like"/>
    <property type="match status" value="2"/>
</dbReference>
<evidence type="ECO:0000256" key="5">
    <source>
        <dbReference type="PIRSR" id="PIRSR623088-1"/>
    </source>
</evidence>
<organism evidence="10 11">
    <name type="scientific">Mizuhopecten yessoensis</name>
    <name type="common">Japanese scallop</name>
    <name type="synonym">Patinopecten yessoensis</name>
    <dbReference type="NCBI Taxonomy" id="6573"/>
    <lineage>
        <taxon>Eukaryota</taxon>
        <taxon>Metazoa</taxon>
        <taxon>Spiralia</taxon>
        <taxon>Lophotrochozoa</taxon>
        <taxon>Mollusca</taxon>
        <taxon>Bivalvia</taxon>
        <taxon>Autobranchia</taxon>
        <taxon>Pteriomorphia</taxon>
        <taxon>Pectinida</taxon>
        <taxon>Pectinoidea</taxon>
        <taxon>Pectinidae</taxon>
        <taxon>Mizuhopecten</taxon>
    </lineage>
</organism>
<dbReference type="AlphaFoldDB" id="A0A210R081"/>
<feature type="binding site" evidence="6">
    <location>
        <position position="738"/>
    </location>
    <ligand>
        <name>Zn(2+)</name>
        <dbReference type="ChEBI" id="CHEBI:29105"/>
        <label>1</label>
    </ligand>
</feature>
<dbReference type="Proteomes" id="UP000242188">
    <property type="component" value="Unassembled WGS sequence"/>
</dbReference>
<protein>
    <recommendedName>
        <fullName evidence="7">Phosphodiesterase</fullName>
        <ecNumber evidence="7">3.1.4.-</ecNumber>
    </recommendedName>
</protein>
<dbReference type="Gene3D" id="3.30.450.40">
    <property type="match status" value="2"/>
</dbReference>
<keyword evidence="11" id="KW-1185">Reference proteome</keyword>
<reference evidence="10 11" key="1">
    <citation type="journal article" date="2017" name="Nat. Ecol. Evol.">
        <title>Scallop genome provides insights into evolution of bilaterian karyotype and development.</title>
        <authorList>
            <person name="Wang S."/>
            <person name="Zhang J."/>
            <person name="Jiao W."/>
            <person name="Li J."/>
            <person name="Xun X."/>
            <person name="Sun Y."/>
            <person name="Guo X."/>
            <person name="Huan P."/>
            <person name="Dong B."/>
            <person name="Zhang L."/>
            <person name="Hu X."/>
            <person name="Sun X."/>
            <person name="Wang J."/>
            <person name="Zhao C."/>
            <person name="Wang Y."/>
            <person name="Wang D."/>
            <person name="Huang X."/>
            <person name="Wang R."/>
            <person name="Lv J."/>
            <person name="Li Y."/>
            <person name="Zhang Z."/>
            <person name="Liu B."/>
            <person name="Lu W."/>
            <person name="Hui Y."/>
            <person name="Liang J."/>
            <person name="Zhou Z."/>
            <person name="Hou R."/>
            <person name="Li X."/>
            <person name="Liu Y."/>
            <person name="Li H."/>
            <person name="Ning X."/>
            <person name="Lin Y."/>
            <person name="Zhao L."/>
            <person name="Xing Q."/>
            <person name="Dou J."/>
            <person name="Li Y."/>
            <person name="Mao J."/>
            <person name="Guo H."/>
            <person name="Dou H."/>
            <person name="Li T."/>
            <person name="Mu C."/>
            <person name="Jiang W."/>
            <person name="Fu Q."/>
            <person name="Fu X."/>
            <person name="Miao Y."/>
            <person name="Liu J."/>
            <person name="Yu Q."/>
            <person name="Li R."/>
            <person name="Liao H."/>
            <person name="Li X."/>
            <person name="Kong Y."/>
            <person name="Jiang Z."/>
            <person name="Chourrout D."/>
            <person name="Li R."/>
            <person name="Bao Z."/>
        </authorList>
    </citation>
    <scope>NUCLEOTIDE SEQUENCE [LARGE SCALE GENOMIC DNA]</scope>
    <source>
        <strain evidence="10 11">PY_sf001</strain>
    </source>
</reference>
<evidence type="ECO:0000259" key="9">
    <source>
        <dbReference type="PROSITE" id="PS51845"/>
    </source>
</evidence>
<dbReference type="EMBL" id="NEDP02001046">
    <property type="protein sequence ID" value="OWF54399.1"/>
    <property type="molecule type" value="Genomic_DNA"/>
</dbReference>
<dbReference type="SUPFAM" id="SSF109604">
    <property type="entry name" value="HD-domain/PDEase-like"/>
    <property type="match status" value="1"/>
</dbReference>
<dbReference type="PROSITE" id="PS00126">
    <property type="entry name" value="PDEASE_I_1"/>
    <property type="match status" value="1"/>
</dbReference>
<comment type="caution">
    <text evidence="10">The sequence shown here is derived from an EMBL/GenBank/DDBJ whole genome shotgun (WGS) entry which is preliminary data.</text>
</comment>
<evidence type="ECO:0000256" key="7">
    <source>
        <dbReference type="RuleBase" id="RU363067"/>
    </source>
</evidence>
<dbReference type="InterPro" id="IPR029016">
    <property type="entry name" value="GAF-like_dom_sf"/>
</dbReference>
<feature type="compositionally biased region" description="Polar residues" evidence="8">
    <location>
        <begin position="1"/>
        <end position="10"/>
    </location>
</feature>
<name>A0A210R081_MIZYE</name>